<gene>
    <name evidence="1" type="ORF">QFC19_000684</name>
</gene>
<organism evidence="1 2">
    <name type="scientific">Naganishia cerealis</name>
    <dbReference type="NCBI Taxonomy" id="610337"/>
    <lineage>
        <taxon>Eukaryota</taxon>
        <taxon>Fungi</taxon>
        <taxon>Dikarya</taxon>
        <taxon>Basidiomycota</taxon>
        <taxon>Agaricomycotina</taxon>
        <taxon>Tremellomycetes</taxon>
        <taxon>Filobasidiales</taxon>
        <taxon>Filobasidiaceae</taxon>
        <taxon>Naganishia</taxon>
    </lineage>
</organism>
<dbReference type="EMBL" id="JASBWR010000005">
    <property type="protein sequence ID" value="KAJ9112265.1"/>
    <property type="molecule type" value="Genomic_DNA"/>
</dbReference>
<protein>
    <submittedName>
        <fullName evidence="1">Uncharacterized protein</fullName>
    </submittedName>
</protein>
<evidence type="ECO:0000313" key="1">
    <source>
        <dbReference type="EMBL" id="KAJ9112265.1"/>
    </source>
</evidence>
<comment type="caution">
    <text evidence="1">The sequence shown here is derived from an EMBL/GenBank/DDBJ whole genome shotgun (WGS) entry which is preliminary data.</text>
</comment>
<name>A0ACC2WLS0_9TREE</name>
<reference evidence="1" key="1">
    <citation type="submission" date="2023-04" db="EMBL/GenBank/DDBJ databases">
        <title>Draft Genome sequencing of Naganishia species isolated from polar environments using Oxford Nanopore Technology.</title>
        <authorList>
            <person name="Leo P."/>
            <person name="Venkateswaran K."/>
        </authorList>
    </citation>
    <scope>NUCLEOTIDE SEQUENCE</scope>
    <source>
        <strain evidence="1">MNA-CCFEE 5261</strain>
    </source>
</reference>
<keyword evidence="2" id="KW-1185">Reference proteome</keyword>
<accession>A0ACC2WLS0</accession>
<dbReference type="Proteomes" id="UP001241377">
    <property type="component" value="Unassembled WGS sequence"/>
</dbReference>
<sequence length="70" mass="7997">MDIALNAMDEPTIVVPWEDLAGYMREGQKTRYMIDIGNVVTEFQKLPTPREDPQSDRKPTEKNWGATGPF</sequence>
<proteinExistence type="predicted"/>
<evidence type="ECO:0000313" key="2">
    <source>
        <dbReference type="Proteomes" id="UP001241377"/>
    </source>
</evidence>